<keyword evidence="3" id="KW-1185">Reference proteome</keyword>
<feature type="compositionally biased region" description="Low complexity" evidence="1">
    <location>
        <begin position="177"/>
        <end position="189"/>
    </location>
</feature>
<feature type="compositionally biased region" description="Low complexity" evidence="1">
    <location>
        <begin position="61"/>
        <end position="75"/>
    </location>
</feature>
<gene>
    <name evidence="2" type="ORF">SPARVUS_LOCUS2783186</name>
</gene>
<proteinExistence type="predicted"/>
<sequence>PTPVLISPAAAQAAAAVSASGTNSLTAAANGIFRPLASQQQQPQQQSQPNANLHSNSFYGNNSLTNNSQSSSLFSHGPGQPGNASLGFGSSSSLGAAIGSAFGGFGSSVGNSTGSSGSRRDSLSASSDLYKRSSSSLAPIGQPFYNSLGFSSSPSPIGMPLPSQTPGHSLTPPPSLPSHGSSSSLHLGGLTNGSGRYISAAPGAEAKYRSAASTSSFFSSSSQLFSTLPSK</sequence>
<evidence type="ECO:0000256" key="1">
    <source>
        <dbReference type="SAM" id="MobiDB-lite"/>
    </source>
</evidence>
<protein>
    <submittedName>
        <fullName evidence="2">Uncharacterized protein</fullName>
    </submittedName>
</protein>
<organism evidence="2 3">
    <name type="scientific">Staurois parvus</name>
    <dbReference type="NCBI Taxonomy" id="386267"/>
    <lineage>
        <taxon>Eukaryota</taxon>
        <taxon>Metazoa</taxon>
        <taxon>Chordata</taxon>
        <taxon>Craniata</taxon>
        <taxon>Vertebrata</taxon>
        <taxon>Euteleostomi</taxon>
        <taxon>Amphibia</taxon>
        <taxon>Batrachia</taxon>
        <taxon>Anura</taxon>
        <taxon>Neobatrachia</taxon>
        <taxon>Ranoidea</taxon>
        <taxon>Ranidae</taxon>
        <taxon>Staurois</taxon>
    </lineage>
</organism>
<dbReference type="EMBL" id="CATNWA010003731">
    <property type="protein sequence ID" value="CAI9546091.1"/>
    <property type="molecule type" value="Genomic_DNA"/>
</dbReference>
<name>A0ABN9BFC4_9NEOB</name>
<feature type="region of interest" description="Disordered" evidence="1">
    <location>
        <begin position="34"/>
        <end position="79"/>
    </location>
</feature>
<accession>A0ABN9BFC4</accession>
<feature type="region of interest" description="Disordered" evidence="1">
    <location>
        <begin position="155"/>
        <end position="189"/>
    </location>
</feature>
<feature type="non-terminal residue" evidence="2">
    <location>
        <position position="1"/>
    </location>
</feature>
<feature type="non-terminal residue" evidence="2">
    <location>
        <position position="231"/>
    </location>
</feature>
<feature type="compositionally biased region" description="Polar residues" evidence="1">
    <location>
        <begin position="50"/>
        <end position="60"/>
    </location>
</feature>
<feature type="compositionally biased region" description="Low complexity" evidence="1">
    <location>
        <begin position="38"/>
        <end position="49"/>
    </location>
</feature>
<dbReference type="Proteomes" id="UP001162483">
    <property type="component" value="Unassembled WGS sequence"/>
</dbReference>
<comment type="caution">
    <text evidence="2">The sequence shown here is derived from an EMBL/GenBank/DDBJ whole genome shotgun (WGS) entry which is preliminary data.</text>
</comment>
<evidence type="ECO:0000313" key="3">
    <source>
        <dbReference type="Proteomes" id="UP001162483"/>
    </source>
</evidence>
<reference evidence="2" key="1">
    <citation type="submission" date="2023-05" db="EMBL/GenBank/DDBJ databases">
        <authorList>
            <person name="Stuckert A."/>
        </authorList>
    </citation>
    <scope>NUCLEOTIDE SEQUENCE</scope>
</reference>
<evidence type="ECO:0000313" key="2">
    <source>
        <dbReference type="EMBL" id="CAI9546091.1"/>
    </source>
</evidence>